<feature type="binding site" evidence="5">
    <location>
        <begin position="155"/>
        <end position="156"/>
    </location>
    <ligand>
        <name>FMN</name>
        <dbReference type="ChEBI" id="CHEBI:58210"/>
    </ligand>
</feature>
<feature type="binding site" evidence="5">
    <location>
        <position position="200"/>
    </location>
    <ligand>
        <name>FMN</name>
        <dbReference type="ChEBI" id="CHEBI:58210"/>
    </ligand>
</feature>
<feature type="domain" description="Pyridoxine 5'-phosphate oxidase dimerisation C-terminal" evidence="7">
    <location>
        <begin position="187"/>
        <end position="227"/>
    </location>
</feature>
<evidence type="ECO:0000256" key="1">
    <source>
        <dbReference type="ARBA" id="ARBA00007301"/>
    </source>
</evidence>
<keyword evidence="9" id="KW-1185">Reference proteome</keyword>
<keyword evidence="2" id="KW-0285">Flavoprotein</keyword>
<evidence type="ECO:0000313" key="9">
    <source>
        <dbReference type="Proteomes" id="UP000650628"/>
    </source>
</evidence>
<dbReference type="InterPro" id="IPR019576">
    <property type="entry name" value="Pyridoxamine_oxidase_dimer_C"/>
</dbReference>
<keyword evidence="4" id="KW-0560">Oxidoreductase</keyword>
<feature type="binding site" evidence="5">
    <location>
        <position position="97"/>
    </location>
    <ligand>
        <name>FMN</name>
        <dbReference type="ChEBI" id="CHEBI:58210"/>
    </ligand>
</feature>
<keyword evidence="3 5" id="KW-0288">FMN</keyword>
<proteinExistence type="inferred from homology"/>
<dbReference type="GO" id="GO:0010181">
    <property type="term" value="F:FMN binding"/>
    <property type="evidence" value="ECO:0007669"/>
    <property type="project" value="InterPro"/>
</dbReference>
<sequence>MSQESPSAEQGGVRRLLRSLPVFDFELPEFLPETAPGDPVSLFVEWLTSAIEGGVPEPHVMTLSTADENGRPSARALICKDVDTSGNWYFASSASSRKGRELEANPHAALTFYWPRQGRQIRVRGAVTPTGAERSAADFLARSPGARAEALSSRQSQVLHDPAEAEAALQKALTRIAADPDLVSTDWTLYALAAAEVEFWQADEQRRHTRLRYERSDGGWTRHRLWP</sequence>
<evidence type="ECO:0000259" key="6">
    <source>
        <dbReference type="Pfam" id="PF01243"/>
    </source>
</evidence>
<evidence type="ECO:0000256" key="4">
    <source>
        <dbReference type="ARBA" id="ARBA00023002"/>
    </source>
</evidence>
<comment type="cofactor">
    <cofactor evidence="5">
        <name>FMN</name>
        <dbReference type="ChEBI" id="CHEBI:58210"/>
    </cofactor>
    <text evidence="5">Binds 1 FMN per subunit.</text>
</comment>
<feature type="domain" description="Pyridoxamine 5'-phosphate oxidase N-terminal" evidence="6">
    <location>
        <begin position="48"/>
        <end position="167"/>
    </location>
</feature>
<dbReference type="Pfam" id="PF01243">
    <property type="entry name" value="PNPOx_N"/>
    <property type="match status" value="1"/>
</dbReference>
<comment type="caution">
    <text evidence="8">The sequence shown here is derived from an EMBL/GenBank/DDBJ whole genome shotgun (WGS) entry which is preliminary data.</text>
</comment>
<feature type="binding site" evidence="5">
    <location>
        <position position="120"/>
    </location>
    <ligand>
        <name>FMN</name>
        <dbReference type="ChEBI" id="CHEBI:58210"/>
    </ligand>
</feature>
<dbReference type="GO" id="GO:0004733">
    <property type="term" value="F:pyridoxamine phosphate oxidase activity"/>
    <property type="evidence" value="ECO:0007669"/>
    <property type="project" value="InterPro"/>
</dbReference>
<dbReference type="InterPro" id="IPR000659">
    <property type="entry name" value="Pyridox_Oxase"/>
</dbReference>
<organism evidence="8 9">
    <name type="scientific">Planotetraspora mira</name>
    <dbReference type="NCBI Taxonomy" id="58121"/>
    <lineage>
        <taxon>Bacteria</taxon>
        <taxon>Bacillati</taxon>
        <taxon>Actinomycetota</taxon>
        <taxon>Actinomycetes</taxon>
        <taxon>Streptosporangiales</taxon>
        <taxon>Streptosporangiaceae</taxon>
        <taxon>Planotetraspora</taxon>
    </lineage>
</organism>
<evidence type="ECO:0000256" key="2">
    <source>
        <dbReference type="ARBA" id="ARBA00022630"/>
    </source>
</evidence>
<dbReference type="SUPFAM" id="SSF50475">
    <property type="entry name" value="FMN-binding split barrel"/>
    <property type="match status" value="1"/>
</dbReference>
<dbReference type="RefSeq" id="WP_203954041.1">
    <property type="nucleotide sequence ID" value="NZ_BOOO01000017.1"/>
</dbReference>
<comment type="similarity">
    <text evidence="1">Belongs to the pyridoxamine 5'-phosphate oxidase family.</text>
</comment>
<dbReference type="InterPro" id="IPR011576">
    <property type="entry name" value="Pyridox_Oxase_N"/>
</dbReference>
<feature type="binding site" evidence="5">
    <location>
        <position position="210"/>
    </location>
    <ligand>
        <name>FMN</name>
        <dbReference type="ChEBI" id="CHEBI:58210"/>
    </ligand>
</feature>
<dbReference type="NCBIfam" id="NF004231">
    <property type="entry name" value="PRK05679.1"/>
    <property type="match status" value="1"/>
</dbReference>
<dbReference type="EMBL" id="BOOO01000017">
    <property type="protein sequence ID" value="GII30069.1"/>
    <property type="molecule type" value="Genomic_DNA"/>
</dbReference>
<accession>A0A8J3TPZ6</accession>
<dbReference type="PIRSF" id="PIRSF000190">
    <property type="entry name" value="Pyd_amn-ph_oxd"/>
    <property type="match status" value="1"/>
</dbReference>
<dbReference type="Gene3D" id="2.30.110.10">
    <property type="entry name" value="Electron Transport, Fmn-binding Protein, Chain A"/>
    <property type="match status" value="1"/>
</dbReference>
<dbReference type="Proteomes" id="UP000650628">
    <property type="component" value="Unassembled WGS sequence"/>
</dbReference>
<dbReference type="InterPro" id="IPR012349">
    <property type="entry name" value="Split_barrel_FMN-bd"/>
</dbReference>
<dbReference type="GO" id="GO:0008615">
    <property type="term" value="P:pyridoxine biosynthetic process"/>
    <property type="evidence" value="ECO:0007669"/>
    <property type="project" value="InterPro"/>
</dbReference>
<evidence type="ECO:0000256" key="3">
    <source>
        <dbReference type="ARBA" id="ARBA00022643"/>
    </source>
</evidence>
<dbReference type="PANTHER" id="PTHR10851">
    <property type="entry name" value="PYRIDOXINE-5-PHOSPHATE OXIDASE"/>
    <property type="match status" value="1"/>
</dbReference>
<feature type="binding site" evidence="5">
    <location>
        <position position="98"/>
    </location>
    <ligand>
        <name>FMN</name>
        <dbReference type="ChEBI" id="CHEBI:58210"/>
    </ligand>
</feature>
<dbReference type="AlphaFoldDB" id="A0A8J3TPZ6"/>
<evidence type="ECO:0000313" key="8">
    <source>
        <dbReference type="EMBL" id="GII30069.1"/>
    </source>
</evidence>
<reference evidence="8 9" key="1">
    <citation type="submission" date="2021-01" db="EMBL/GenBank/DDBJ databases">
        <title>Whole genome shotgun sequence of Planotetraspora mira NBRC 15435.</title>
        <authorList>
            <person name="Komaki H."/>
            <person name="Tamura T."/>
        </authorList>
    </citation>
    <scope>NUCLEOTIDE SEQUENCE [LARGE SCALE GENOMIC DNA]</scope>
    <source>
        <strain evidence="8 9">NBRC 15435</strain>
    </source>
</reference>
<feature type="binding site" evidence="5">
    <location>
        <begin position="75"/>
        <end position="80"/>
    </location>
    <ligand>
        <name>FMN</name>
        <dbReference type="ChEBI" id="CHEBI:58210"/>
    </ligand>
</feature>
<evidence type="ECO:0000259" key="7">
    <source>
        <dbReference type="Pfam" id="PF10590"/>
    </source>
</evidence>
<evidence type="ECO:0000256" key="5">
    <source>
        <dbReference type="PIRSR" id="PIRSR000190-2"/>
    </source>
</evidence>
<dbReference type="PANTHER" id="PTHR10851:SF0">
    <property type="entry name" value="PYRIDOXINE-5'-PHOSPHATE OXIDASE"/>
    <property type="match status" value="1"/>
</dbReference>
<protein>
    <submittedName>
        <fullName evidence="8">Pyridoxamine 5'-phosphate oxidase</fullName>
    </submittedName>
</protein>
<dbReference type="Pfam" id="PF10590">
    <property type="entry name" value="PNP_phzG_C"/>
    <property type="match status" value="1"/>
</dbReference>
<gene>
    <name evidence="8" type="ORF">Pmi06nite_35110</name>
</gene>
<name>A0A8J3TPZ6_9ACTN</name>